<gene>
    <name evidence="3" type="primary">25482247</name>
    <name evidence="2" type="ordered locus">MTR_1g026800</name>
</gene>
<dbReference type="AlphaFoldDB" id="A0A072VFB4"/>
<dbReference type="EMBL" id="CM001217">
    <property type="protein sequence ID" value="KEH40286.1"/>
    <property type="molecule type" value="Genomic_DNA"/>
</dbReference>
<feature type="region of interest" description="Disordered" evidence="1">
    <location>
        <begin position="266"/>
        <end position="285"/>
    </location>
</feature>
<proteinExistence type="predicted"/>
<accession>A0A072VFB4</accession>
<sequence length="480" mass="54650">MERALIMFNLDDSHTDDKTKRLERILRRRKARNNSLKHNRVVSASRTTAMICGNTNVLIDVDDHKIDVDIGSHMSENLKSPDTDNKRKGLKRLSRRQEARSDSLKRKRVTSASRTTAMICANTNVLENINDHTGDDDDELDEDYKSFLITYDPDNKNVSDEVDSDYATLLATYDPIVEIDSASNRRGSSNIGVSNINDNHQVDADYQSFLPRYDPGHISDDVGVNEDDHRLVNLGSESLGKSSSVKRNSLVPVTIVDGDKEYIRGKNTKNTSKVEDSESLGQSSSVKRNSLVPVAIVDGDKEYMHGKSTTNTSKVEDGGIPSDPDVTILKSYPICEANPFVPSNIYDSSCFGEEVNPKDNMQIAAYDDSQFRRRLLEHLDRPYDQKEYKSLLIELCDKKQLERQYETWKGEFESYDTEGVTTPYYVMYPDLSKAIAKEPKNKRRVLFLLRGFFFYLKNVCHMGSFQPWLDESCLELMRKI</sequence>
<dbReference type="STRING" id="3880.A0A072VFB4"/>
<evidence type="ECO:0000313" key="3">
    <source>
        <dbReference type="EnsemblPlants" id="KEH40286"/>
    </source>
</evidence>
<dbReference type="PANTHER" id="PTHR34194:SF27">
    <property type="match status" value="1"/>
</dbReference>
<feature type="region of interest" description="Disordered" evidence="1">
    <location>
        <begin position="72"/>
        <end position="110"/>
    </location>
</feature>
<name>A0A072VFB4_MEDTR</name>
<feature type="compositionally biased region" description="Basic and acidic residues" evidence="1">
    <location>
        <begin position="95"/>
        <end position="104"/>
    </location>
</feature>
<evidence type="ECO:0000256" key="1">
    <source>
        <dbReference type="SAM" id="MobiDB-lite"/>
    </source>
</evidence>
<dbReference type="PANTHER" id="PTHR34194">
    <property type="entry name" value="F14J8.16 PROTEIN"/>
    <property type="match status" value="1"/>
</dbReference>
<dbReference type="HOGENOM" id="CLU_038014_0_0_1"/>
<dbReference type="Proteomes" id="UP000002051">
    <property type="component" value="Unassembled WGS sequence"/>
</dbReference>
<reference evidence="2 4" key="1">
    <citation type="journal article" date="2011" name="Nature">
        <title>The Medicago genome provides insight into the evolution of rhizobial symbioses.</title>
        <authorList>
            <person name="Young N.D."/>
            <person name="Debelle F."/>
            <person name="Oldroyd G.E."/>
            <person name="Geurts R."/>
            <person name="Cannon S.B."/>
            <person name="Udvardi M.K."/>
            <person name="Benedito V.A."/>
            <person name="Mayer K.F."/>
            <person name="Gouzy J."/>
            <person name="Schoof H."/>
            <person name="Van de Peer Y."/>
            <person name="Proost S."/>
            <person name="Cook D.R."/>
            <person name="Meyers B.C."/>
            <person name="Spannagl M."/>
            <person name="Cheung F."/>
            <person name="De Mita S."/>
            <person name="Krishnakumar V."/>
            <person name="Gundlach H."/>
            <person name="Zhou S."/>
            <person name="Mudge J."/>
            <person name="Bharti A.K."/>
            <person name="Murray J.D."/>
            <person name="Naoumkina M.A."/>
            <person name="Rosen B."/>
            <person name="Silverstein K.A."/>
            <person name="Tang H."/>
            <person name="Rombauts S."/>
            <person name="Zhao P.X."/>
            <person name="Zhou P."/>
            <person name="Barbe V."/>
            <person name="Bardou P."/>
            <person name="Bechner M."/>
            <person name="Bellec A."/>
            <person name="Berger A."/>
            <person name="Berges H."/>
            <person name="Bidwell S."/>
            <person name="Bisseling T."/>
            <person name="Choisne N."/>
            <person name="Couloux A."/>
            <person name="Denny R."/>
            <person name="Deshpande S."/>
            <person name="Dai X."/>
            <person name="Doyle J.J."/>
            <person name="Dudez A.M."/>
            <person name="Farmer A.D."/>
            <person name="Fouteau S."/>
            <person name="Franken C."/>
            <person name="Gibelin C."/>
            <person name="Gish J."/>
            <person name="Goldstein S."/>
            <person name="Gonzalez A.J."/>
            <person name="Green P.J."/>
            <person name="Hallab A."/>
            <person name="Hartog M."/>
            <person name="Hua A."/>
            <person name="Humphray S.J."/>
            <person name="Jeong D.H."/>
            <person name="Jing Y."/>
            <person name="Jocker A."/>
            <person name="Kenton S.M."/>
            <person name="Kim D.J."/>
            <person name="Klee K."/>
            <person name="Lai H."/>
            <person name="Lang C."/>
            <person name="Lin S."/>
            <person name="Macmil S.L."/>
            <person name="Magdelenat G."/>
            <person name="Matthews L."/>
            <person name="McCorrison J."/>
            <person name="Monaghan E.L."/>
            <person name="Mun J.H."/>
            <person name="Najar F.Z."/>
            <person name="Nicholson C."/>
            <person name="Noirot C."/>
            <person name="O'Bleness M."/>
            <person name="Paule C.R."/>
            <person name="Poulain J."/>
            <person name="Prion F."/>
            <person name="Qin B."/>
            <person name="Qu C."/>
            <person name="Retzel E.F."/>
            <person name="Riddle C."/>
            <person name="Sallet E."/>
            <person name="Samain S."/>
            <person name="Samson N."/>
            <person name="Sanders I."/>
            <person name="Saurat O."/>
            <person name="Scarpelli C."/>
            <person name="Schiex T."/>
            <person name="Segurens B."/>
            <person name="Severin A.J."/>
            <person name="Sherrier D.J."/>
            <person name="Shi R."/>
            <person name="Sims S."/>
            <person name="Singer S.R."/>
            <person name="Sinharoy S."/>
            <person name="Sterck L."/>
            <person name="Viollet A."/>
            <person name="Wang B.B."/>
            <person name="Wang K."/>
            <person name="Wang M."/>
            <person name="Wang X."/>
            <person name="Warfsmann J."/>
            <person name="Weissenbach J."/>
            <person name="White D.D."/>
            <person name="White J.D."/>
            <person name="Wiley G.B."/>
            <person name="Wincker P."/>
            <person name="Xing Y."/>
            <person name="Yang L."/>
            <person name="Yao Z."/>
            <person name="Ying F."/>
            <person name="Zhai J."/>
            <person name="Zhou L."/>
            <person name="Zuber A."/>
            <person name="Denarie J."/>
            <person name="Dixon R.A."/>
            <person name="May G.D."/>
            <person name="Schwartz D.C."/>
            <person name="Rogers J."/>
            <person name="Quetier F."/>
            <person name="Town C.D."/>
            <person name="Roe B.A."/>
        </authorList>
    </citation>
    <scope>NUCLEOTIDE SEQUENCE [LARGE SCALE GENOMIC DNA]</scope>
    <source>
        <strain evidence="2">A17</strain>
        <strain evidence="3 4">cv. Jemalong A17</strain>
    </source>
</reference>
<protein>
    <submittedName>
        <fullName evidence="2 3">Uncharacterized protein</fullName>
    </submittedName>
</protein>
<dbReference type="EnsemblPlants" id="KEH40286">
    <property type="protein sequence ID" value="KEH40286"/>
    <property type="gene ID" value="MTR_1g026800"/>
</dbReference>
<reference evidence="3" key="3">
    <citation type="submission" date="2015-04" db="UniProtKB">
        <authorList>
            <consortium name="EnsemblPlants"/>
        </authorList>
    </citation>
    <scope>IDENTIFICATION</scope>
    <source>
        <strain evidence="3">cv. Jemalong A17</strain>
    </source>
</reference>
<keyword evidence="4" id="KW-1185">Reference proteome</keyword>
<organism evidence="2 4">
    <name type="scientific">Medicago truncatula</name>
    <name type="common">Barrel medic</name>
    <name type="synonym">Medicago tribuloides</name>
    <dbReference type="NCBI Taxonomy" id="3880"/>
    <lineage>
        <taxon>Eukaryota</taxon>
        <taxon>Viridiplantae</taxon>
        <taxon>Streptophyta</taxon>
        <taxon>Embryophyta</taxon>
        <taxon>Tracheophyta</taxon>
        <taxon>Spermatophyta</taxon>
        <taxon>Magnoliopsida</taxon>
        <taxon>eudicotyledons</taxon>
        <taxon>Gunneridae</taxon>
        <taxon>Pentapetalae</taxon>
        <taxon>rosids</taxon>
        <taxon>fabids</taxon>
        <taxon>Fabales</taxon>
        <taxon>Fabaceae</taxon>
        <taxon>Papilionoideae</taxon>
        <taxon>50 kb inversion clade</taxon>
        <taxon>NPAAA clade</taxon>
        <taxon>Hologalegina</taxon>
        <taxon>IRL clade</taxon>
        <taxon>Trifolieae</taxon>
        <taxon>Medicago</taxon>
    </lineage>
</organism>
<evidence type="ECO:0000313" key="4">
    <source>
        <dbReference type="Proteomes" id="UP000002051"/>
    </source>
</evidence>
<evidence type="ECO:0000313" key="2">
    <source>
        <dbReference type="EMBL" id="KEH40286.1"/>
    </source>
</evidence>
<dbReference type="OrthoDB" id="298344at2759"/>
<reference evidence="2 4" key="2">
    <citation type="journal article" date="2014" name="BMC Genomics">
        <title>An improved genome release (version Mt4.0) for the model legume Medicago truncatula.</title>
        <authorList>
            <person name="Tang H."/>
            <person name="Krishnakumar V."/>
            <person name="Bidwell S."/>
            <person name="Rosen B."/>
            <person name="Chan A."/>
            <person name="Zhou S."/>
            <person name="Gentzbittel L."/>
            <person name="Childs K.L."/>
            <person name="Yandell M."/>
            <person name="Gundlach H."/>
            <person name="Mayer K.F."/>
            <person name="Schwartz D.C."/>
            <person name="Town C.D."/>
        </authorList>
    </citation>
    <scope>GENOME REANNOTATION</scope>
    <source>
        <strain evidence="2">A17</strain>
        <strain evidence="3 4">cv. Jemalong A17</strain>
    </source>
</reference>
<dbReference type="KEGG" id="mtr:25482247"/>